<dbReference type="Proteomes" id="UP000824231">
    <property type="component" value="Unassembled WGS sequence"/>
</dbReference>
<protein>
    <recommendedName>
        <fullName evidence="1">ATP-dependent RecD2 DNA helicase OB-fold domain-containing protein</fullName>
    </recommendedName>
</protein>
<dbReference type="AlphaFoldDB" id="A0A9D1VIC8"/>
<organism evidence="2 3">
    <name type="scientific">Candidatus Limosilactobacillus merdigallinarum</name>
    <dbReference type="NCBI Taxonomy" id="2838652"/>
    <lineage>
        <taxon>Bacteria</taxon>
        <taxon>Bacillati</taxon>
        <taxon>Bacillota</taxon>
        <taxon>Bacilli</taxon>
        <taxon>Lactobacillales</taxon>
        <taxon>Lactobacillaceae</taxon>
        <taxon>Limosilactobacillus</taxon>
    </lineage>
</organism>
<reference evidence="2" key="1">
    <citation type="journal article" date="2021" name="PeerJ">
        <title>Extensive microbial diversity within the chicken gut microbiome revealed by metagenomics and culture.</title>
        <authorList>
            <person name="Gilroy R."/>
            <person name="Ravi A."/>
            <person name="Getino M."/>
            <person name="Pursley I."/>
            <person name="Horton D.L."/>
            <person name="Alikhan N.F."/>
            <person name="Baker D."/>
            <person name="Gharbi K."/>
            <person name="Hall N."/>
            <person name="Watson M."/>
            <person name="Adriaenssens E.M."/>
            <person name="Foster-Nyarko E."/>
            <person name="Jarju S."/>
            <person name="Secka A."/>
            <person name="Antonio M."/>
            <person name="Oren A."/>
            <person name="Chaudhuri R.R."/>
            <person name="La Ragione R."/>
            <person name="Hildebrand F."/>
            <person name="Pallen M.J."/>
        </authorList>
    </citation>
    <scope>NUCLEOTIDE SEQUENCE</scope>
    <source>
        <strain evidence="2">ChiSxjej3B15-572</strain>
    </source>
</reference>
<evidence type="ECO:0000259" key="1">
    <source>
        <dbReference type="Pfam" id="PF23139"/>
    </source>
</evidence>
<comment type="caution">
    <text evidence="2">The sequence shown here is derived from an EMBL/GenBank/DDBJ whole genome shotgun (WGS) entry which is preliminary data.</text>
</comment>
<dbReference type="EMBL" id="DXFH01000025">
    <property type="protein sequence ID" value="HIX35972.1"/>
    <property type="molecule type" value="Genomic_DNA"/>
</dbReference>
<sequence length="67" mass="7770">MTFVNGFFSINVVQITNSSFNYDQGEITVVGHFGRLQVGKAYRFKGQLQHNYRHGTQFVAKEYQHLD</sequence>
<evidence type="ECO:0000313" key="3">
    <source>
        <dbReference type="Proteomes" id="UP000824231"/>
    </source>
</evidence>
<reference evidence="2" key="2">
    <citation type="submission" date="2021-04" db="EMBL/GenBank/DDBJ databases">
        <authorList>
            <person name="Gilroy R."/>
        </authorList>
    </citation>
    <scope>NUCLEOTIDE SEQUENCE</scope>
    <source>
        <strain evidence="2">ChiSxjej3B15-572</strain>
    </source>
</reference>
<dbReference type="InterPro" id="IPR055446">
    <property type="entry name" value="RecD2_N_OB"/>
</dbReference>
<gene>
    <name evidence="2" type="ORF">H9856_06240</name>
</gene>
<name>A0A9D1VIC8_9LACO</name>
<feature type="domain" description="ATP-dependent RecD2 DNA helicase OB-fold" evidence="1">
    <location>
        <begin position="5"/>
        <end position="65"/>
    </location>
</feature>
<accession>A0A9D1VIC8</accession>
<evidence type="ECO:0000313" key="2">
    <source>
        <dbReference type="EMBL" id="HIX35972.1"/>
    </source>
</evidence>
<dbReference type="Pfam" id="PF23139">
    <property type="entry name" value="OB_YrrC"/>
    <property type="match status" value="1"/>
</dbReference>
<proteinExistence type="predicted"/>